<evidence type="ECO:0000256" key="1">
    <source>
        <dbReference type="SAM" id="Phobius"/>
    </source>
</evidence>
<keyword evidence="1" id="KW-0472">Membrane</keyword>
<evidence type="ECO:0000313" key="2">
    <source>
        <dbReference type="EMBL" id="OEJ87537.1"/>
    </source>
</evidence>
<dbReference type="OrthoDB" id="4041975at2759"/>
<dbReference type="EMBL" id="LPNL01000004">
    <property type="protein sequence ID" value="OEJ87537.1"/>
    <property type="molecule type" value="Genomic_DNA"/>
</dbReference>
<protein>
    <submittedName>
        <fullName evidence="2">Uncharacterized protein</fullName>
    </submittedName>
</protein>
<dbReference type="AlphaFoldDB" id="A0A1E5RKX7"/>
<reference evidence="3" key="1">
    <citation type="journal article" date="2016" name="Genome Announc.">
        <title>Genome sequences of three species of Hanseniaspora isolated from spontaneous wine fermentations.</title>
        <authorList>
            <person name="Sternes P.R."/>
            <person name="Lee D."/>
            <person name="Kutyna D.R."/>
            <person name="Borneman A.R."/>
        </authorList>
    </citation>
    <scope>NUCLEOTIDE SEQUENCE [LARGE SCALE GENOMIC DNA]</scope>
    <source>
        <strain evidence="3">AWRI3578</strain>
    </source>
</reference>
<sequence length="239" mass="27838">MNSTPPGLYPIEYKVINFLSYYVPFLKNYLYDKLSARITLGLLFLGALSIINEICITIDMFFLSKATYSQLKKVKNLEDLLDHELLVDPKYFAKEIEDGVEQFESMENFFKKPVHVSHVSVFCAIINGKDKYQPIVDRPLKFDFEFAPEDFETSKYSPDYGCNLYHLKTKIYHFFKDSNTYKQLDQSGNHDLSKLSISKSIHLYNSKDEAMDNEKLNELPLCFLKIESGDRLKCEIVIQ</sequence>
<keyword evidence="3" id="KW-1185">Reference proteome</keyword>
<accession>A0A1E5RKX7</accession>
<dbReference type="Proteomes" id="UP000095605">
    <property type="component" value="Unassembled WGS sequence"/>
</dbReference>
<feature type="transmembrane region" description="Helical" evidence="1">
    <location>
        <begin position="38"/>
        <end position="63"/>
    </location>
</feature>
<comment type="caution">
    <text evidence="2">The sequence shown here is derived from an EMBL/GenBank/DDBJ whole genome shotgun (WGS) entry which is preliminary data.</text>
</comment>
<proteinExistence type="predicted"/>
<keyword evidence="1" id="KW-0812">Transmembrane</keyword>
<organism evidence="2 3">
    <name type="scientific">Hanseniaspora opuntiae</name>
    <dbReference type="NCBI Taxonomy" id="211096"/>
    <lineage>
        <taxon>Eukaryota</taxon>
        <taxon>Fungi</taxon>
        <taxon>Dikarya</taxon>
        <taxon>Ascomycota</taxon>
        <taxon>Saccharomycotina</taxon>
        <taxon>Saccharomycetes</taxon>
        <taxon>Saccharomycodales</taxon>
        <taxon>Saccharomycodaceae</taxon>
        <taxon>Hanseniaspora</taxon>
    </lineage>
</organism>
<evidence type="ECO:0000313" key="3">
    <source>
        <dbReference type="Proteomes" id="UP000095605"/>
    </source>
</evidence>
<keyword evidence="1" id="KW-1133">Transmembrane helix</keyword>
<name>A0A1E5RKX7_9ASCO</name>
<gene>
    <name evidence="2" type="ORF">AWRI3578_g1975</name>
</gene>